<organism evidence="2 3">
    <name type="scientific">Sordaria brevicollis</name>
    <dbReference type="NCBI Taxonomy" id="83679"/>
    <lineage>
        <taxon>Eukaryota</taxon>
        <taxon>Fungi</taxon>
        <taxon>Dikarya</taxon>
        <taxon>Ascomycota</taxon>
        <taxon>Pezizomycotina</taxon>
        <taxon>Sordariomycetes</taxon>
        <taxon>Sordariomycetidae</taxon>
        <taxon>Sordariales</taxon>
        <taxon>Sordariaceae</taxon>
        <taxon>Sordaria</taxon>
    </lineage>
</organism>
<name>A0AAE0P155_SORBR</name>
<feature type="region of interest" description="Disordered" evidence="1">
    <location>
        <begin position="62"/>
        <end position="98"/>
    </location>
</feature>
<evidence type="ECO:0000313" key="2">
    <source>
        <dbReference type="EMBL" id="KAK3391451.1"/>
    </source>
</evidence>
<dbReference type="AlphaFoldDB" id="A0AAE0P155"/>
<evidence type="ECO:0000256" key="1">
    <source>
        <dbReference type="SAM" id="MobiDB-lite"/>
    </source>
</evidence>
<dbReference type="EMBL" id="JAUTDP010000013">
    <property type="protein sequence ID" value="KAK3391451.1"/>
    <property type="molecule type" value="Genomic_DNA"/>
</dbReference>
<reference evidence="2" key="2">
    <citation type="submission" date="2023-07" db="EMBL/GenBank/DDBJ databases">
        <authorList>
            <consortium name="Lawrence Berkeley National Laboratory"/>
            <person name="Haridas S."/>
            <person name="Hensen N."/>
            <person name="Bonometti L."/>
            <person name="Westerberg I."/>
            <person name="Brannstrom I.O."/>
            <person name="Guillou S."/>
            <person name="Cros-Aarteil S."/>
            <person name="Calhoun S."/>
            <person name="Kuo A."/>
            <person name="Mondo S."/>
            <person name="Pangilinan J."/>
            <person name="Riley R."/>
            <person name="LaButti K."/>
            <person name="Andreopoulos B."/>
            <person name="Lipzen A."/>
            <person name="Chen C."/>
            <person name="Yanf M."/>
            <person name="Daum C."/>
            <person name="Ng V."/>
            <person name="Clum A."/>
            <person name="Steindorff A."/>
            <person name="Ohm R."/>
            <person name="Martin F."/>
            <person name="Silar P."/>
            <person name="Natvig D."/>
            <person name="Lalanne C."/>
            <person name="Gautier V."/>
            <person name="Ament-velasquez S.L."/>
            <person name="Kruys A."/>
            <person name="Hutchinson M.I."/>
            <person name="Powell A.J."/>
            <person name="Barry K."/>
            <person name="Miller A.N."/>
            <person name="Grigoriev I.V."/>
            <person name="Debuchy R."/>
            <person name="Gladieux P."/>
            <person name="Thoren M.H."/>
            <person name="Johannesson H."/>
        </authorList>
    </citation>
    <scope>NUCLEOTIDE SEQUENCE</scope>
    <source>
        <strain evidence="2">FGSC 1904</strain>
    </source>
</reference>
<sequence length="98" mass="10369">MCTYKTHIRICRRCSSEDTVLISEQLCSVAKDSGSGIFGSCLSGVSSQRDQTGYKCWQCQDDETTTPTSVSSRSRSSSGSAASGFGAGRRRGSSVSVP</sequence>
<gene>
    <name evidence="2" type="ORF">B0T20DRAFT_423789</name>
</gene>
<feature type="compositionally biased region" description="Low complexity" evidence="1">
    <location>
        <begin position="69"/>
        <end position="84"/>
    </location>
</feature>
<proteinExistence type="predicted"/>
<accession>A0AAE0P155</accession>
<dbReference type="Proteomes" id="UP001281003">
    <property type="component" value="Unassembled WGS sequence"/>
</dbReference>
<reference evidence="2" key="1">
    <citation type="journal article" date="2023" name="Mol. Phylogenet. Evol.">
        <title>Genome-scale phylogeny and comparative genomics of the fungal order Sordariales.</title>
        <authorList>
            <person name="Hensen N."/>
            <person name="Bonometti L."/>
            <person name="Westerberg I."/>
            <person name="Brannstrom I.O."/>
            <person name="Guillou S."/>
            <person name="Cros-Aarteil S."/>
            <person name="Calhoun S."/>
            <person name="Haridas S."/>
            <person name="Kuo A."/>
            <person name="Mondo S."/>
            <person name="Pangilinan J."/>
            <person name="Riley R."/>
            <person name="LaButti K."/>
            <person name="Andreopoulos B."/>
            <person name="Lipzen A."/>
            <person name="Chen C."/>
            <person name="Yan M."/>
            <person name="Daum C."/>
            <person name="Ng V."/>
            <person name="Clum A."/>
            <person name="Steindorff A."/>
            <person name="Ohm R.A."/>
            <person name="Martin F."/>
            <person name="Silar P."/>
            <person name="Natvig D.O."/>
            <person name="Lalanne C."/>
            <person name="Gautier V."/>
            <person name="Ament-Velasquez S.L."/>
            <person name="Kruys A."/>
            <person name="Hutchinson M.I."/>
            <person name="Powell A.J."/>
            <person name="Barry K."/>
            <person name="Miller A.N."/>
            <person name="Grigoriev I.V."/>
            <person name="Debuchy R."/>
            <person name="Gladieux P."/>
            <person name="Hiltunen Thoren M."/>
            <person name="Johannesson H."/>
        </authorList>
    </citation>
    <scope>NUCLEOTIDE SEQUENCE</scope>
    <source>
        <strain evidence="2">FGSC 1904</strain>
    </source>
</reference>
<protein>
    <submittedName>
        <fullName evidence="2">Uncharacterized protein</fullName>
    </submittedName>
</protein>
<keyword evidence="3" id="KW-1185">Reference proteome</keyword>
<comment type="caution">
    <text evidence="2">The sequence shown here is derived from an EMBL/GenBank/DDBJ whole genome shotgun (WGS) entry which is preliminary data.</text>
</comment>
<evidence type="ECO:0000313" key="3">
    <source>
        <dbReference type="Proteomes" id="UP001281003"/>
    </source>
</evidence>